<dbReference type="Proteomes" id="UP000000491">
    <property type="component" value="Chromosome"/>
</dbReference>
<proteinExistence type="inferred from homology"/>
<dbReference type="InterPro" id="IPR007428">
    <property type="entry name" value="MlaA"/>
</dbReference>
<evidence type="ECO:0000256" key="1">
    <source>
        <dbReference type="ARBA" id="ARBA00010634"/>
    </source>
</evidence>
<evidence type="ECO:0000256" key="3">
    <source>
        <dbReference type="SAM" id="MobiDB-lite"/>
    </source>
</evidence>
<dbReference type="PANTHER" id="PTHR30035:SF3">
    <property type="entry name" value="INTERMEMBRANE PHOSPHOLIPID TRANSPORT SYSTEM LIPOPROTEIN MLAA"/>
    <property type="match status" value="1"/>
</dbReference>
<comment type="similarity">
    <text evidence="1">Belongs to the MlaA family.</text>
</comment>
<dbReference type="AlphaFoldDB" id="F8EV43"/>
<sequence>MIELKSFLKPSFTLTVVALLSGCTITPGSDRLAQKDPLEKFNRKVWNINMTLDKMAMRPAARYYNKKVPAPVRKAVIRIFANLEEPFNAINNLLQGKPYLAGKNIARMAINTTVGIGGIRDPATKIGVISTVEDFGQTMGRWGMNGGPYFVLPFMGPTTMRDAVGTGIAQWADPFNYCIRECHFIPNAATYGISILAVLKMRAQVAESGADGFLESSLDPYAAARSAYLQHRQAQILDQDAASNSSDTNNASTDAQLGSSGLDDSTGDPALDSAVADLQSRSTTPSQTPDKNQNPVTSPSPATPAVSVDPAIQPQAAKPEVEQPSIPEDAKGENTK</sequence>
<dbReference type="eggNOG" id="COG2853">
    <property type="taxonomic scope" value="Bacteria"/>
</dbReference>
<dbReference type="EMBL" id="CP002865">
    <property type="protein sequence ID" value="AEI38261.1"/>
    <property type="molecule type" value="Genomic_DNA"/>
</dbReference>
<dbReference type="KEGG" id="zmp:Zymop_1371"/>
<keyword evidence="2" id="KW-0732">Signal</keyword>
<evidence type="ECO:0000256" key="2">
    <source>
        <dbReference type="ARBA" id="ARBA00022729"/>
    </source>
</evidence>
<dbReference type="PROSITE" id="PS51257">
    <property type="entry name" value="PROKAR_LIPOPROTEIN"/>
    <property type="match status" value="1"/>
</dbReference>
<name>F8EV43_ZYMMT</name>
<gene>
    <name evidence="4" type="ordered locus">Zymop_1371</name>
</gene>
<keyword evidence="4" id="KW-0449">Lipoprotein</keyword>
<accession>F8EV43</accession>
<evidence type="ECO:0000313" key="4">
    <source>
        <dbReference type="EMBL" id="AEI38261.1"/>
    </source>
</evidence>
<dbReference type="PATRIC" id="fig|579138.3.peg.1453"/>
<dbReference type="GO" id="GO:0120010">
    <property type="term" value="P:intermembrane phospholipid transfer"/>
    <property type="evidence" value="ECO:0007669"/>
    <property type="project" value="TreeGrafter"/>
</dbReference>
<evidence type="ECO:0000313" key="5">
    <source>
        <dbReference type="Proteomes" id="UP000000491"/>
    </source>
</evidence>
<reference evidence="4 5" key="1">
    <citation type="journal article" date="2011" name="J. Bacteriol.">
        <title>Genome sequence of the ethanol-producing Zymomonas mobilis subsp. pomaceae lectotype strain ATCC 29192.</title>
        <authorList>
            <person name="Kouvelis V.N."/>
            <person name="Davenport K.W."/>
            <person name="Brettin T.S."/>
            <person name="Bruce D."/>
            <person name="Detter C."/>
            <person name="Han C.S."/>
            <person name="Nolan M."/>
            <person name="Tapia R."/>
            <person name="Damoulaki A."/>
            <person name="Kyrpides N.C."/>
            <person name="Typas M.A."/>
            <person name="Pappas K.M."/>
        </authorList>
    </citation>
    <scope>NUCLEOTIDE SEQUENCE [LARGE SCALE GENOMIC DNA]</scope>
    <source>
        <strain evidence="5">ATCC 29192 / DSM 22645 / JCM 10191 / CCUG 17912 / NBRC 13757 / NCIMB 11200 / NRRL B-4491 / Barker I</strain>
    </source>
</reference>
<feature type="compositionally biased region" description="Low complexity" evidence="3">
    <location>
        <begin position="240"/>
        <end position="255"/>
    </location>
</feature>
<dbReference type="HOGENOM" id="CLU_059326_3_0_5"/>
<dbReference type="PRINTS" id="PR01805">
    <property type="entry name" value="VACJLIPOPROT"/>
</dbReference>
<organism evidence="4 5">
    <name type="scientific">Zymomonas mobilis subsp. pomaceae (strain ATCC 29192 / DSM 22645 / JCM 10191 / CCUG 17912 / NBRC 13757 / NCIMB 11200 / NRRL B-4491 / Barker I)</name>
    <dbReference type="NCBI Taxonomy" id="579138"/>
    <lineage>
        <taxon>Bacteria</taxon>
        <taxon>Pseudomonadati</taxon>
        <taxon>Pseudomonadota</taxon>
        <taxon>Alphaproteobacteria</taxon>
        <taxon>Sphingomonadales</taxon>
        <taxon>Zymomonadaceae</taxon>
        <taxon>Zymomonas</taxon>
    </lineage>
</organism>
<dbReference type="RefSeq" id="WP_013934650.1">
    <property type="nucleotide sequence ID" value="NC_015709.1"/>
</dbReference>
<dbReference type="GO" id="GO:0016020">
    <property type="term" value="C:membrane"/>
    <property type="evidence" value="ECO:0007669"/>
    <property type="project" value="InterPro"/>
</dbReference>
<feature type="region of interest" description="Disordered" evidence="3">
    <location>
        <begin position="239"/>
        <end position="336"/>
    </location>
</feature>
<dbReference type="STRING" id="579138.Zymop_1371"/>
<dbReference type="PANTHER" id="PTHR30035">
    <property type="entry name" value="LIPOPROTEIN VACJ-RELATED"/>
    <property type="match status" value="1"/>
</dbReference>
<feature type="compositionally biased region" description="Polar residues" evidence="3">
    <location>
        <begin position="279"/>
        <end position="300"/>
    </location>
</feature>
<protein>
    <submittedName>
        <fullName evidence="4">VacJ family lipoprotein</fullName>
    </submittedName>
</protein>
<dbReference type="Pfam" id="PF04333">
    <property type="entry name" value="MlaA"/>
    <property type="match status" value="1"/>
</dbReference>